<sequence length="495" mass="54787">MSKPLLEIQHISKFFPGVKALQDISFSVDKAEIHALIGENGAGKSTLIKVLSGINKPESGGTIAMNGHRLDNLTPIQSLKEGIVVIYQDFSLFPNLSVMENIALGLCVKKNEKIINWKEMAKIAEQALVQLGVKNIDIRVKISELSVAKQQLVAIACAIVNDAKLLILDEPTSALSSDDVKNLFRIMQSLKAKGISMLFISHKLDELFAVADRFTVLRDGQCIGTYNKDELTNDKLIALMVGRKIEYKIYDKRKCNEPLLEVRSLSKKGNFKDISFTLNKGEIFGLTGLVGAGRTEIVSSLFGLNEPDSGCVLLDGKEINIRHPNEAVKQGIAFVPENRLREGLVLRKTSEDNITVTVLDKLSHRFGLLDMKKKHDLAEHWMKALEIKPNYLDMEAGKYSGGNKQRIVIAKWLATEPKVLIVDEPTNGIDIGAKAEIHELLYNLAKSGLGIIVISSELPEILSICDRVAVVRHGKIQKILPCEGLTQEYIMNLAF</sequence>
<dbReference type="AlphaFoldDB" id="U1FKK9"/>
<evidence type="ECO:0000256" key="3">
    <source>
        <dbReference type="ARBA" id="ARBA00022475"/>
    </source>
</evidence>
<gene>
    <name evidence="12" type="ORF">HMPREF0860_0452</name>
    <name evidence="11" type="ORF">HMPREF1325_2666</name>
</gene>
<dbReference type="PROSITE" id="PS50893">
    <property type="entry name" value="ABC_TRANSPORTER_2"/>
    <property type="match status" value="2"/>
</dbReference>
<keyword evidence="8" id="KW-1278">Translocase</keyword>
<keyword evidence="2" id="KW-0813">Transport</keyword>
<evidence type="ECO:0000256" key="4">
    <source>
        <dbReference type="ARBA" id="ARBA00022597"/>
    </source>
</evidence>
<feature type="domain" description="ABC transporter" evidence="10">
    <location>
        <begin position="6"/>
        <end position="244"/>
    </location>
</feature>
<dbReference type="CDD" id="cd03215">
    <property type="entry name" value="ABC_Carb_Monos_II"/>
    <property type="match status" value="1"/>
</dbReference>
<organism evidence="11 13">
    <name type="scientific">Treponema socranskii subsp. socranskii VPI DR56BR1116 = ATCC 35536</name>
    <dbReference type="NCBI Taxonomy" id="1125725"/>
    <lineage>
        <taxon>Bacteria</taxon>
        <taxon>Pseudomonadati</taxon>
        <taxon>Spirochaetota</taxon>
        <taxon>Spirochaetia</taxon>
        <taxon>Spirochaetales</taxon>
        <taxon>Treponemataceae</taxon>
        <taxon>Treponema</taxon>
    </lineage>
</organism>
<dbReference type="SUPFAM" id="SSF52540">
    <property type="entry name" value="P-loop containing nucleoside triphosphate hydrolases"/>
    <property type="match status" value="2"/>
</dbReference>
<keyword evidence="6" id="KW-0547">Nucleotide-binding</keyword>
<evidence type="ECO:0000256" key="1">
    <source>
        <dbReference type="ARBA" id="ARBA00004202"/>
    </source>
</evidence>
<dbReference type="InterPro" id="IPR003593">
    <property type="entry name" value="AAA+_ATPase"/>
</dbReference>
<keyword evidence="3" id="KW-1003">Cell membrane</keyword>
<keyword evidence="9" id="KW-0472">Membrane</keyword>
<dbReference type="InterPro" id="IPR050107">
    <property type="entry name" value="ABC_carbohydrate_import_ATPase"/>
</dbReference>
<dbReference type="GO" id="GO:0005886">
    <property type="term" value="C:plasma membrane"/>
    <property type="evidence" value="ECO:0007669"/>
    <property type="project" value="UniProtKB-SubCell"/>
</dbReference>
<evidence type="ECO:0000313" key="11">
    <source>
        <dbReference type="EMBL" id="ERF60343.1"/>
    </source>
</evidence>
<keyword evidence="14" id="KW-1185">Reference proteome</keyword>
<evidence type="ECO:0000313" key="13">
    <source>
        <dbReference type="Proteomes" id="UP000016412"/>
    </source>
</evidence>
<dbReference type="InterPro" id="IPR027417">
    <property type="entry name" value="P-loop_NTPase"/>
</dbReference>
<evidence type="ECO:0000256" key="9">
    <source>
        <dbReference type="ARBA" id="ARBA00023136"/>
    </source>
</evidence>
<keyword evidence="5" id="KW-0677">Repeat</keyword>
<evidence type="ECO:0000256" key="8">
    <source>
        <dbReference type="ARBA" id="ARBA00022967"/>
    </source>
</evidence>
<evidence type="ECO:0000256" key="6">
    <source>
        <dbReference type="ARBA" id="ARBA00022741"/>
    </source>
</evidence>
<reference evidence="13 14" key="1">
    <citation type="submission" date="2013-08" db="EMBL/GenBank/DDBJ databases">
        <authorList>
            <person name="Durkin A.S."/>
            <person name="Haft D.R."/>
            <person name="McCorrison J."/>
            <person name="Torralba M."/>
            <person name="Gillis M."/>
            <person name="Haft D.H."/>
            <person name="Methe B."/>
            <person name="Sutton G."/>
            <person name="Nelson K.E."/>
        </authorList>
    </citation>
    <scope>NUCLEOTIDE SEQUENCE [LARGE SCALE GENOMIC DNA]</scope>
    <source>
        <strain evidence="12 14">ATCC 35536</strain>
        <strain evidence="11 13">VPI DR56BR1116</strain>
    </source>
</reference>
<dbReference type="eggNOG" id="COG1129">
    <property type="taxonomic scope" value="Bacteria"/>
</dbReference>
<evidence type="ECO:0000313" key="12">
    <source>
        <dbReference type="EMBL" id="ERJ97695.1"/>
    </source>
</evidence>
<dbReference type="EMBL" id="AUZJ01000043">
    <property type="protein sequence ID" value="ERF60343.1"/>
    <property type="molecule type" value="Genomic_DNA"/>
</dbReference>
<feature type="domain" description="ABC transporter" evidence="10">
    <location>
        <begin position="247"/>
        <end position="494"/>
    </location>
</feature>
<dbReference type="PROSITE" id="PS00211">
    <property type="entry name" value="ABC_TRANSPORTER_1"/>
    <property type="match status" value="1"/>
</dbReference>
<dbReference type="SMART" id="SM00382">
    <property type="entry name" value="AAA"/>
    <property type="match status" value="2"/>
</dbReference>
<dbReference type="Proteomes" id="UP000016646">
    <property type="component" value="Unassembled WGS sequence"/>
</dbReference>
<keyword evidence="4" id="KW-0762">Sugar transport</keyword>
<protein>
    <submittedName>
        <fullName evidence="11">ABC transporter, ATP-binding protein</fullName>
    </submittedName>
</protein>
<dbReference type="GO" id="GO:0005524">
    <property type="term" value="F:ATP binding"/>
    <property type="evidence" value="ECO:0007669"/>
    <property type="project" value="UniProtKB-KW"/>
</dbReference>
<dbReference type="PANTHER" id="PTHR43790">
    <property type="entry name" value="CARBOHYDRATE TRANSPORT ATP-BINDING PROTEIN MG119-RELATED"/>
    <property type="match status" value="1"/>
</dbReference>
<dbReference type="EMBL" id="AVQI01000084">
    <property type="protein sequence ID" value="ERJ97695.1"/>
    <property type="molecule type" value="Genomic_DNA"/>
</dbReference>
<dbReference type="Pfam" id="PF00005">
    <property type="entry name" value="ABC_tran"/>
    <property type="match status" value="2"/>
</dbReference>
<dbReference type="PATRIC" id="fig|1125725.3.peg.1840"/>
<name>U1FKK9_TRESO</name>
<dbReference type="CDD" id="cd03216">
    <property type="entry name" value="ABC_Carb_Monos_I"/>
    <property type="match status" value="1"/>
</dbReference>
<evidence type="ECO:0000256" key="2">
    <source>
        <dbReference type="ARBA" id="ARBA00022448"/>
    </source>
</evidence>
<evidence type="ECO:0000259" key="10">
    <source>
        <dbReference type="PROSITE" id="PS50893"/>
    </source>
</evidence>
<accession>U1FKK9</accession>
<dbReference type="RefSeq" id="WP_021330742.1">
    <property type="nucleotide sequence ID" value="NZ_AUZJ01000043.1"/>
</dbReference>
<dbReference type="GO" id="GO:0016887">
    <property type="term" value="F:ATP hydrolysis activity"/>
    <property type="evidence" value="ECO:0007669"/>
    <property type="project" value="InterPro"/>
</dbReference>
<evidence type="ECO:0000256" key="5">
    <source>
        <dbReference type="ARBA" id="ARBA00022737"/>
    </source>
</evidence>
<proteinExistence type="predicted"/>
<dbReference type="PANTHER" id="PTHR43790:SF1">
    <property type="entry name" value="XYLOSE IMPORT ATP-BINDING PROTEIN XYLG"/>
    <property type="match status" value="1"/>
</dbReference>
<dbReference type="Gene3D" id="3.40.50.300">
    <property type="entry name" value="P-loop containing nucleotide triphosphate hydrolases"/>
    <property type="match status" value="2"/>
</dbReference>
<dbReference type="InterPro" id="IPR017871">
    <property type="entry name" value="ABC_transporter-like_CS"/>
</dbReference>
<keyword evidence="7 11" id="KW-0067">ATP-binding</keyword>
<comment type="subcellular location">
    <subcellularLocation>
        <location evidence="1">Cell membrane</location>
        <topology evidence="1">Peripheral membrane protein</topology>
    </subcellularLocation>
</comment>
<dbReference type="STRING" id="1125725.HMPREF1325_2666"/>
<dbReference type="FunFam" id="3.40.50.300:FF:000127">
    <property type="entry name" value="Ribose import ATP-binding protein RbsA"/>
    <property type="match status" value="1"/>
</dbReference>
<dbReference type="Proteomes" id="UP000016412">
    <property type="component" value="Unassembled WGS sequence"/>
</dbReference>
<comment type="caution">
    <text evidence="11">The sequence shown here is derived from an EMBL/GenBank/DDBJ whole genome shotgun (WGS) entry which is preliminary data.</text>
</comment>
<dbReference type="OrthoDB" id="304830at2"/>
<evidence type="ECO:0000256" key="7">
    <source>
        <dbReference type="ARBA" id="ARBA00022840"/>
    </source>
</evidence>
<evidence type="ECO:0000313" key="14">
    <source>
        <dbReference type="Proteomes" id="UP000016646"/>
    </source>
</evidence>
<dbReference type="InterPro" id="IPR003439">
    <property type="entry name" value="ABC_transporter-like_ATP-bd"/>
</dbReference>